<dbReference type="PANTHER" id="PTHR42776">
    <property type="entry name" value="SERINE PEPTIDASE S9 FAMILY MEMBER"/>
    <property type="match status" value="1"/>
</dbReference>
<dbReference type="Proteomes" id="UP000471435">
    <property type="component" value="Unassembled WGS sequence"/>
</dbReference>
<keyword evidence="4" id="KW-1185">Reference proteome</keyword>
<sequence length="572" mass="62294">MWATDQNLVCYLYSIVEDSSGRLLGFERAIGVNIESGEATKLTAETSSRALYTSQRGGSIVAFDVETEPDKIAMTRAWVEEWTNNTRLANTKSGLGVDLVDVNTGKRDTIEQPDESAVAYIADDKGRIRLKVLVATDNRGRSLGRRVYLYRPADSDDWERLSTAVFDGVGSQGFRPVAIDSGKDVAYGFMDQDGFTGVYSLGLSADSSPKPVKVRDDVDVDSLVRIGRQRRVVGVSYATEKRRVEFFDDNLANLTGQLQNALPGNPAVGVAGASADEQKLLIIASSDVDPGMVYLFDKNGSKLQELLPLRNALSGQDMAEMKPVTFPARDGTEIPGYLTLPNGPAKSNLPAIVLPHGGPSSRDEWGFDWLVQFFAARGYAVLQPNYRGSSGYGRAWFGRNGFKSWNTAVNDINDAGNWLVSEGIADGSKMAIVGWSYGGYAALQSQVVSGNPYGAVVAIAPVTDLEKLKNDSLGFTNERIMREFIGAGPHIKEGSPAQNVDRFTSPVLMFHGTSDQNVEVRQSRHMADRLKDAGKPVDYVEYEDLAHNLSDSAARADMLQRIGVFLDQNLGD</sequence>
<protein>
    <submittedName>
        <fullName evidence="3">Alpha/beta fold hydrolase</fullName>
    </submittedName>
</protein>
<dbReference type="InterPro" id="IPR029058">
    <property type="entry name" value="AB_hydrolase_fold"/>
</dbReference>
<feature type="domain" description="Peptidase S9 prolyl oligopeptidase catalytic" evidence="2">
    <location>
        <begin position="365"/>
        <end position="571"/>
    </location>
</feature>
<dbReference type="SUPFAM" id="SSF53474">
    <property type="entry name" value="alpha/beta-Hydrolases"/>
    <property type="match status" value="1"/>
</dbReference>
<evidence type="ECO:0000313" key="3">
    <source>
        <dbReference type="EMBL" id="MXP46724.1"/>
    </source>
</evidence>
<dbReference type="Pfam" id="PF00326">
    <property type="entry name" value="Peptidase_S9"/>
    <property type="match status" value="1"/>
</dbReference>
<gene>
    <name evidence="3" type="ORF">GRI43_04855</name>
</gene>
<dbReference type="GO" id="GO:0006508">
    <property type="term" value="P:proteolysis"/>
    <property type="evidence" value="ECO:0007669"/>
    <property type="project" value="InterPro"/>
</dbReference>
<dbReference type="EMBL" id="WTYP01000001">
    <property type="protein sequence ID" value="MXP46724.1"/>
    <property type="molecule type" value="Genomic_DNA"/>
</dbReference>
<comment type="caution">
    <text evidence="3">The sequence shown here is derived from an EMBL/GenBank/DDBJ whole genome shotgun (WGS) entry which is preliminary data.</text>
</comment>
<evidence type="ECO:0000313" key="4">
    <source>
        <dbReference type="Proteomes" id="UP000471435"/>
    </source>
</evidence>
<dbReference type="GO" id="GO:0004252">
    <property type="term" value="F:serine-type endopeptidase activity"/>
    <property type="evidence" value="ECO:0007669"/>
    <property type="project" value="TreeGrafter"/>
</dbReference>
<reference evidence="3 4" key="1">
    <citation type="submission" date="2019-12" db="EMBL/GenBank/DDBJ databases">
        <title>Genomic-based taxomic classification of the family Erythrobacteraceae.</title>
        <authorList>
            <person name="Xu L."/>
        </authorList>
    </citation>
    <scope>NUCLEOTIDE SEQUENCE [LARGE SCALE GENOMIC DNA]</scope>
    <source>
        <strain evidence="3 4">SW-109</strain>
    </source>
</reference>
<dbReference type="Gene3D" id="3.40.50.1820">
    <property type="entry name" value="alpha/beta hydrolase"/>
    <property type="match status" value="1"/>
</dbReference>
<organism evidence="3 4">
    <name type="scientific">Pontixanthobacter luteolus</name>
    <dbReference type="NCBI Taxonomy" id="295089"/>
    <lineage>
        <taxon>Bacteria</taxon>
        <taxon>Pseudomonadati</taxon>
        <taxon>Pseudomonadota</taxon>
        <taxon>Alphaproteobacteria</taxon>
        <taxon>Sphingomonadales</taxon>
        <taxon>Erythrobacteraceae</taxon>
        <taxon>Pontixanthobacter</taxon>
    </lineage>
</organism>
<evidence type="ECO:0000259" key="2">
    <source>
        <dbReference type="Pfam" id="PF00326"/>
    </source>
</evidence>
<dbReference type="AlphaFoldDB" id="A0A6I4V2V0"/>
<dbReference type="SUPFAM" id="SSF82171">
    <property type="entry name" value="DPP6 N-terminal domain-like"/>
    <property type="match status" value="1"/>
</dbReference>
<dbReference type="OrthoDB" id="1094230at2"/>
<name>A0A6I4V2V0_9SPHN</name>
<accession>A0A6I4V2V0</accession>
<dbReference type="PANTHER" id="PTHR42776:SF27">
    <property type="entry name" value="DIPEPTIDYL PEPTIDASE FAMILY MEMBER 6"/>
    <property type="match status" value="1"/>
</dbReference>
<dbReference type="InterPro" id="IPR001375">
    <property type="entry name" value="Peptidase_S9_cat"/>
</dbReference>
<proteinExistence type="predicted"/>
<evidence type="ECO:0000256" key="1">
    <source>
        <dbReference type="ARBA" id="ARBA00022801"/>
    </source>
</evidence>
<keyword evidence="1 3" id="KW-0378">Hydrolase</keyword>